<reference evidence="2" key="2">
    <citation type="submission" date="2024-10" db="UniProtKB">
        <authorList>
            <consortium name="EnsemblProtists"/>
        </authorList>
    </citation>
    <scope>IDENTIFICATION</scope>
</reference>
<feature type="compositionally biased region" description="Low complexity" evidence="1">
    <location>
        <begin position="106"/>
        <end position="119"/>
    </location>
</feature>
<evidence type="ECO:0000313" key="3">
    <source>
        <dbReference type="Proteomes" id="UP000013827"/>
    </source>
</evidence>
<dbReference type="HOGENOM" id="CLU_1076019_0_0_1"/>
<feature type="region of interest" description="Disordered" evidence="1">
    <location>
        <begin position="1"/>
        <end position="34"/>
    </location>
</feature>
<feature type="compositionally biased region" description="Pro residues" evidence="1">
    <location>
        <begin position="1"/>
        <end position="12"/>
    </location>
</feature>
<dbReference type="Proteomes" id="UP000013827">
    <property type="component" value="Unassembled WGS sequence"/>
</dbReference>
<protein>
    <submittedName>
        <fullName evidence="2">Uncharacterized protein</fullName>
    </submittedName>
</protein>
<sequence>MALAPAPLPVRAPPRASRPPTSTDRSTAAGKVGSVASCRSPAGATAATATAILPTAPLLMRTSSTRTATATARTMTARTAGGCAITILEAIQARSTAAAGGARQCTASSTAVTTASPSARPRLRLAATQTKSTTSTSTPRATPTLSSPTPSPTAACAGRCAVLLPSEVQGPHEVDLRSTRATRRGGCPGERAREGQGVARRANPSDMPTCSLSGVPTVLRLCGSTALDVAPVSARLRARMLTPAYVRTYVDYVDVFSLA</sequence>
<dbReference type="AlphaFoldDB" id="A0A0D3JSN3"/>
<feature type="compositionally biased region" description="Low complexity" evidence="1">
    <location>
        <begin position="126"/>
        <end position="152"/>
    </location>
</feature>
<dbReference type="KEGG" id="ehx:EMIHUDRAFT_435091"/>
<feature type="region of interest" description="Disordered" evidence="1">
    <location>
        <begin position="171"/>
        <end position="195"/>
    </location>
</feature>
<proteinExistence type="predicted"/>
<organism evidence="2 3">
    <name type="scientific">Emiliania huxleyi (strain CCMP1516)</name>
    <dbReference type="NCBI Taxonomy" id="280463"/>
    <lineage>
        <taxon>Eukaryota</taxon>
        <taxon>Haptista</taxon>
        <taxon>Haptophyta</taxon>
        <taxon>Prymnesiophyceae</taxon>
        <taxon>Isochrysidales</taxon>
        <taxon>Noelaerhabdaceae</taxon>
        <taxon>Emiliania</taxon>
    </lineage>
</organism>
<dbReference type="PaxDb" id="2903-EOD26518"/>
<reference evidence="3" key="1">
    <citation type="journal article" date="2013" name="Nature">
        <title>Pan genome of the phytoplankton Emiliania underpins its global distribution.</title>
        <authorList>
            <person name="Read B.A."/>
            <person name="Kegel J."/>
            <person name="Klute M.J."/>
            <person name="Kuo A."/>
            <person name="Lefebvre S.C."/>
            <person name="Maumus F."/>
            <person name="Mayer C."/>
            <person name="Miller J."/>
            <person name="Monier A."/>
            <person name="Salamov A."/>
            <person name="Young J."/>
            <person name="Aguilar M."/>
            <person name="Claverie J.M."/>
            <person name="Frickenhaus S."/>
            <person name="Gonzalez K."/>
            <person name="Herman E.K."/>
            <person name="Lin Y.C."/>
            <person name="Napier J."/>
            <person name="Ogata H."/>
            <person name="Sarno A.F."/>
            <person name="Shmutz J."/>
            <person name="Schroeder D."/>
            <person name="de Vargas C."/>
            <person name="Verret F."/>
            <person name="von Dassow P."/>
            <person name="Valentin K."/>
            <person name="Van de Peer Y."/>
            <person name="Wheeler G."/>
            <person name="Dacks J.B."/>
            <person name="Delwiche C.F."/>
            <person name="Dyhrman S.T."/>
            <person name="Glockner G."/>
            <person name="John U."/>
            <person name="Richards T."/>
            <person name="Worden A.Z."/>
            <person name="Zhang X."/>
            <person name="Grigoriev I.V."/>
            <person name="Allen A.E."/>
            <person name="Bidle K."/>
            <person name="Borodovsky M."/>
            <person name="Bowler C."/>
            <person name="Brownlee C."/>
            <person name="Cock J.M."/>
            <person name="Elias M."/>
            <person name="Gladyshev V.N."/>
            <person name="Groth M."/>
            <person name="Guda C."/>
            <person name="Hadaegh A."/>
            <person name="Iglesias-Rodriguez M.D."/>
            <person name="Jenkins J."/>
            <person name="Jones B.M."/>
            <person name="Lawson T."/>
            <person name="Leese F."/>
            <person name="Lindquist E."/>
            <person name="Lobanov A."/>
            <person name="Lomsadze A."/>
            <person name="Malik S.B."/>
            <person name="Marsh M.E."/>
            <person name="Mackinder L."/>
            <person name="Mock T."/>
            <person name="Mueller-Roeber B."/>
            <person name="Pagarete A."/>
            <person name="Parker M."/>
            <person name="Probert I."/>
            <person name="Quesneville H."/>
            <person name="Raines C."/>
            <person name="Rensing S.A."/>
            <person name="Riano-Pachon D.M."/>
            <person name="Richier S."/>
            <person name="Rokitta S."/>
            <person name="Shiraiwa Y."/>
            <person name="Soanes D.M."/>
            <person name="van der Giezen M."/>
            <person name="Wahlund T.M."/>
            <person name="Williams B."/>
            <person name="Wilson W."/>
            <person name="Wolfe G."/>
            <person name="Wurch L.L."/>
        </authorList>
    </citation>
    <scope>NUCLEOTIDE SEQUENCE</scope>
</reference>
<evidence type="ECO:0000256" key="1">
    <source>
        <dbReference type="SAM" id="MobiDB-lite"/>
    </source>
</evidence>
<keyword evidence="3" id="KW-1185">Reference proteome</keyword>
<accession>A0A0D3JSN3</accession>
<name>A0A0D3JSN3_EMIH1</name>
<feature type="region of interest" description="Disordered" evidence="1">
    <location>
        <begin position="102"/>
        <end position="152"/>
    </location>
</feature>
<dbReference type="EnsemblProtists" id="EOD26518">
    <property type="protein sequence ID" value="EOD26518"/>
    <property type="gene ID" value="EMIHUDRAFT_435091"/>
</dbReference>
<feature type="compositionally biased region" description="Low complexity" evidence="1">
    <location>
        <begin position="13"/>
        <end position="28"/>
    </location>
</feature>
<dbReference type="RefSeq" id="XP_005778947.1">
    <property type="nucleotide sequence ID" value="XM_005778890.1"/>
</dbReference>
<dbReference type="GeneID" id="17272064"/>
<evidence type="ECO:0000313" key="2">
    <source>
        <dbReference type="EnsemblProtists" id="EOD26518"/>
    </source>
</evidence>